<dbReference type="CDD" id="cd09272">
    <property type="entry name" value="RNase_HI_RT_Ty1"/>
    <property type="match status" value="1"/>
</dbReference>
<organism evidence="9 10">
    <name type="scientific">Hordeum vulgare subsp. vulgare</name>
    <name type="common">Domesticated barley</name>
    <dbReference type="NCBI Taxonomy" id="112509"/>
    <lineage>
        <taxon>Eukaryota</taxon>
        <taxon>Viridiplantae</taxon>
        <taxon>Streptophyta</taxon>
        <taxon>Embryophyta</taxon>
        <taxon>Tracheophyta</taxon>
        <taxon>Spermatophyta</taxon>
        <taxon>Magnoliopsida</taxon>
        <taxon>Liliopsida</taxon>
        <taxon>Poales</taxon>
        <taxon>Poaceae</taxon>
        <taxon>BOP clade</taxon>
        <taxon>Pooideae</taxon>
        <taxon>Triticodae</taxon>
        <taxon>Triticeae</taxon>
        <taxon>Hordeinae</taxon>
        <taxon>Hordeum</taxon>
    </lineage>
</organism>
<dbReference type="InterPro" id="IPR057670">
    <property type="entry name" value="SH3_retrovirus"/>
</dbReference>
<name>A0A8I6WHA7_HORVV</name>
<protein>
    <recommendedName>
        <fullName evidence="11">Polyprotein</fullName>
    </recommendedName>
</protein>
<dbReference type="GO" id="GO:0004190">
    <property type="term" value="F:aspartic-type endopeptidase activity"/>
    <property type="evidence" value="ECO:0007669"/>
    <property type="project" value="UniProtKB-KW"/>
</dbReference>
<feature type="domain" description="Integrase catalytic" evidence="8">
    <location>
        <begin position="479"/>
        <end position="655"/>
    </location>
</feature>
<keyword evidence="3" id="KW-0064">Aspartyl protease</keyword>
<dbReference type="Gramene" id="HORVU.MOREX.r3.2HG0119290.1">
    <property type="protein sequence ID" value="HORVU.MOREX.r3.2HG0119290.1.CDS1"/>
    <property type="gene ID" value="HORVU.MOREX.r3.2HG0119290"/>
</dbReference>
<dbReference type="GO" id="GO:0003676">
    <property type="term" value="F:nucleic acid binding"/>
    <property type="evidence" value="ECO:0007669"/>
    <property type="project" value="InterPro"/>
</dbReference>
<dbReference type="InterPro" id="IPR012337">
    <property type="entry name" value="RNaseH-like_sf"/>
</dbReference>
<dbReference type="PROSITE" id="PS50994">
    <property type="entry name" value="INTEGRASE"/>
    <property type="match status" value="1"/>
</dbReference>
<dbReference type="EnsemblPlants" id="HORVU.MOREX.r3.2HG0119290.1">
    <property type="protein sequence ID" value="HORVU.MOREX.r3.2HG0119290.1.CDS1"/>
    <property type="gene ID" value="HORVU.MOREX.r3.2HG0119290"/>
</dbReference>
<dbReference type="InterPro" id="IPR025724">
    <property type="entry name" value="GAG-pre-integrase_dom"/>
</dbReference>
<keyword evidence="5" id="KW-0862">Zinc</keyword>
<dbReference type="Pfam" id="PF00665">
    <property type="entry name" value="rve"/>
    <property type="match status" value="1"/>
</dbReference>
<accession>A0A8I6WHA7</accession>
<dbReference type="Pfam" id="PF14223">
    <property type="entry name" value="Retrotran_gag_2"/>
    <property type="match status" value="1"/>
</dbReference>
<dbReference type="Gene3D" id="4.10.60.10">
    <property type="entry name" value="Zinc finger, CCHC-type"/>
    <property type="match status" value="1"/>
</dbReference>
<reference evidence="9" key="2">
    <citation type="submission" date="2020-10" db="EMBL/GenBank/DDBJ databases">
        <authorList>
            <person name="Scholz U."/>
            <person name="Mascher M."/>
            <person name="Fiebig A."/>
        </authorList>
    </citation>
    <scope>NUCLEOTIDE SEQUENCE [LARGE SCALE GENOMIC DNA]</scope>
    <source>
        <strain evidence="9">cv. Morex</strain>
    </source>
</reference>
<dbReference type="SUPFAM" id="SSF53098">
    <property type="entry name" value="Ribonuclease H-like"/>
    <property type="match status" value="1"/>
</dbReference>
<feature type="compositionally biased region" description="Acidic residues" evidence="6">
    <location>
        <begin position="758"/>
        <end position="768"/>
    </location>
</feature>
<evidence type="ECO:0000256" key="2">
    <source>
        <dbReference type="ARBA" id="ARBA00022723"/>
    </source>
</evidence>
<dbReference type="GO" id="GO:0006508">
    <property type="term" value="P:proteolysis"/>
    <property type="evidence" value="ECO:0007669"/>
    <property type="project" value="UniProtKB-KW"/>
</dbReference>
<evidence type="ECO:0000313" key="9">
    <source>
        <dbReference type="EnsemblPlants" id="HORVU.MOREX.r3.2HG0119290.1.CDS1"/>
    </source>
</evidence>
<dbReference type="InterPro" id="IPR043502">
    <property type="entry name" value="DNA/RNA_pol_sf"/>
</dbReference>
<feature type="region of interest" description="Disordered" evidence="6">
    <location>
        <begin position="738"/>
        <end position="779"/>
    </location>
</feature>
<dbReference type="InterPro" id="IPR036875">
    <property type="entry name" value="Znf_CCHC_sf"/>
</dbReference>
<dbReference type="SUPFAM" id="SSF56672">
    <property type="entry name" value="DNA/RNA polymerases"/>
    <property type="match status" value="1"/>
</dbReference>
<dbReference type="Pfam" id="PF25597">
    <property type="entry name" value="SH3_retrovirus"/>
    <property type="match status" value="1"/>
</dbReference>
<evidence type="ECO:0000256" key="6">
    <source>
        <dbReference type="SAM" id="MobiDB-lite"/>
    </source>
</evidence>
<dbReference type="InterPro" id="IPR001584">
    <property type="entry name" value="Integrase_cat-core"/>
</dbReference>
<evidence type="ECO:0000256" key="3">
    <source>
        <dbReference type="ARBA" id="ARBA00022750"/>
    </source>
</evidence>
<dbReference type="InterPro" id="IPR013103">
    <property type="entry name" value="RVT_2"/>
</dbReference>
<evidence type="ECO:0000256" key="4">
    <source>
        <dbReference type="ARBA" id="ARBA00022801"/>
    </source>
</evidence>
<dbReference type="SMART" id="SM00343">
    <property type="entry name" value="ZnF_C2HC"/>
    <property type="match status" value="1"/>
</dbReference>
<dbReference type="Pfam" id="PF22936">
    <property type="entry name" value="Pol_BBD"/>
    <property type="match status" value="1"/>
</dbReference>
<evidence type="ECO:0000313" key="10">
    <source>
        <dbReference type="Proteomes" id="UP000011116"/>
    </source>
</evidence>
<proteinExistence type="predicted"/>
<keyword evidence="1" id="KW-0645">Protease</keyword>
<dbReference type="GO" id="GO:0008270">
    <property type="term" value="F:zinc ion binding"/>
    <property type="evidence" value="ECO:0007669"/>
    <property type="project" value="UniProtKB-KW"/>
</dbReference>
<keyword evidence="4" id="KW-0378">Hydrolase</keyword>
<dbReference type="Pfam" id="PF13976">
    <property type="entry name" value="gag_pre-integrs"/>
    <property type="match status" value="1"/>
</dbReference>
<feature type="domain" description="CCHC-type" evidence="7">
    <location>
        <begin position="253"/>
        <end position="268"/>
    </location>
</feature>
<dbReference type="Gene3D" id="3.30.420.10">
    <property type="entry name" value="Ribonuclease H-like superfamily/Ribonuclease H"/>
    <property type="match status" value="1"/>
</dbReference>
<keyword evidence="5" id="KW-0863">Zinc-finger</keyword>
<sequence length="1327" mass="150047">MSNVNLNFNAFLEKNKLKDDGSNYTDWVRNLKLILEAAKKAYVLNAPLGDPPAPAAAQDVLNVWQARRDDYSLVRCGMLYSLETGLQRRFEQHGAYEMFQELKLVFQAHARVERYEVSDKFFSCKMEENSSVSEHILKMSGLHGRLTSLGVELPDDAIIDRILQSLPPSYTGFVLNYNMQGMEKTIPELYSMLKSAKVEIKKEHQVLMVNKTTSFKKGRGKKNFKKDGKAVAAPGKPDAGKKKKNGPKPETECFYCKGKGHWKRKCPKYLADKKAGNVKGIYDIHVIDVYLTSARSSSWVFDTGAVAHICNSKQELRNKRRLAKDEVTMHVGNGSKVDVIAVGTLPLHLPSGLVLNLNNCYLVPALSMNIVSGSCLMRDGYSFKSENNGCAIYMSDMFYGHAPLVNGLFLMNLDRDVTHIHSVSTKRCKVDNDSPTYLWHCRLGHIGVKRMKKLHTDGLLESLDFESFDTCEPCLMGKMTKTPFSGIMERATDLLEIIHTDVCGPMNVEARGGYRYVLTLTDDLSRYGYIYLMKHKSETFEKFKEFQSEVENQRDRKIKCLRSDRGGEYLSHEFGTHLRKCGIVSQLTPPGTPQRNGVSERRNRTLLDMVRSMMSLTDLPLSFWGYALETAAFTLNRAPSKSVETTPYELWFGKKPKLSFLKVWGCDAYVKKLQPEKLEPKVEKCVFIGYPKETIRYTFYLRSEGKTFVAKNGSFLEKEFLSKEVSGRKVELDEVITPPLEQESSAAQEVVPVVPTPTEEEVNDDDHEASDQVTTEPRRSARVRSAPEWYGNPVMEIMLLDNGEPSNYEEAMAGPDSNKWLEAMKSEIGSMYENKVWTLVDLPDERRAIENKWIFKKKTDANGNVTVYKARLVAKGFRQIQGVDYEETFSPVAKLKSVRIMLAIAAFYDYEIWQMDVKTAFLNGNLKEELYMMQPEGFVDPKGANKVCKLQRSIYGLVQASRSWNIRFNEVIKAFGFIQVYGEACLYKKVSGSSVAFLVLYVDDILLMGNDIEMLENIKAYLNKSFSMKDLGEAAYILGIKIYRDRSRRLIGLSQSTYLDKILKKFNMENSKKGFLPVLQGMRLSRTQSPTTATDREKMSSVPYASAVGSLMYAMLCTRPDINLAISLVGRYQSNPSAEHWTAVKNILKYLKRTKEMFLVYGGDEELVVKGYVDASFDTDPDDSKSQTGYVYVLNGGAVSWCSSKQEVVAASTCEAEYIAASEAAHEGIWMKELITDLGVVPSASGPMTLFCDNTGAIAIAKEPRFHRKTKHIKRRYNSIQDHVQTGVIDICKVHTDLNIADPLTKPLPRAKHDQHHDAMGVRYITM</sequence>
<feature type="region of interest" description="Disordered" evidence="6">
    <location>
        <begin position="217"/>
        <end position="250"/>
    </location>
</feature>
<dbReference type="Pfam" id="PF07727">
    <property type="entry name" value="RVT_2"/>
    <property type="match status" value="1"/>
</dbReference>
<dbReference type="SUPFAM" id="SSF57756">
    <property type="entry name" value="Retrovirus zinc finger-like domains"/>
    <property type="match status" value="1"/>
</dbReference>
<evidence type="ECO:0000256" key="5">
    <source>
        <dbReference type="PROSITE-ProRule" id="PRU00047"/>
    </source>
</evidence>
<evidence type="ECO:0000259" key="7">
    <source>
        <dbReference type="PROSITE" id="PS50158"/>
    </source>
</evidence>
<dbReference type="InterPro" id="IPR036397">
    <property type="entry name" value="RNaseH_sf"/>
</dbReference>
<dbReference type="PANTHER" id="PTHR42648">
    <property type="entry name" value="TRANSPOSASE, PUTATIVE-RELATED"/>
    <property type="match status" value="1"/>
</dbReference>
<dbReference type="InterPro" id="IPR054722">
    <property type="entry name" value="PolX-like_BBD"/>
</dbReference>
<keyword evidence="2" id="KW-0479">Metal-binding</keyword>
<dbReference type="GO" id="GO:0015074">
    <property type="term" value="P:DNA integration"/>
    <property type="evidence" value="ECO:0007669"/>
    <property type="project" value="InterPro"/>
</dbReference>
<dbReference type="InterPro" id="IPR001878">
    <property type="entry name" value="Znf_CCHC"/>
</dbReference>
<evidence type="ECO:0000256" key="1">
    <source>
        <dbReference type="ARBA" id="ARBA00022670"/>
    </source>
</evidence>
<dbReference type="PANTHER" id="PTHR42648:SF27">
    <property type="entry name" value="RNA-DIRECTED DNA POLYMERASE"/>
    <property type="match status" value="1"/>
</dbReference>
<evidence type="ECO:0000259" key="8">
    <source>
        <dbReference type="PROSITE" id="PS50994"/>
    </source>
</evidence>
<reference evidence="9" key="3">
    <citation type="submission" date="2022-01" db="UniProtKB">
        <authorList>
            <consortium name="EnsemblPlants"/>
        </authorList>
    </citation>
    <scope>IDENTIFICATION</scope>
    <source>
        <strain evidence="9">subsp. vulgare</strain>
    </source>
</reference>
<dbReference type="PROSITE" id="PS50158">
    <property type="entry name" value="ZF_CCHC"/>
    <property type="match status" value="1"/>
</dbReference>
<reference evidence="10" key="1">
    <citation type="journal article" date="2012" name="Nature">
        <title>A physical, genetic and functional sequence assembly of the barley genome.</title>
        <authorList>
            <consortium name="The International Barley Genome Sequencing Consortium"/>
            <person name="Mayer K.F."/>
            <person name="Waugh R."/>
            <person name="Brown J.W."/>
            <person name="Schulman A."/>
            <person name="Langridge P."/>
            <person name="Platzer M."/>
            <person name="Fincher G.B."/>
            <person name="Muehlbauer G.J."/>
            <person name="Sato K."/>
            <person name="Close T.J."/>
            <person name="Wise R.P."/>
            <person name="Stein N."/>
        </authorList>
    </citation>
    <scope>NUCLEOTIDE SEQUENCE [LARGE SCALE GENOMIC DNA]</scope>
    <source>
        <strain evidence="10">cv. Morex</strain>
    </source>
</reference>
<keyword evidence="10" id="KW-1185">Reference proteome</keyword>
<evidence type="ECO:0008006" key="11">
    <source>
        <dbReference type="Google" id="ProtNLM"/>
    </source>
</evidence>
<dbReference type="Proteomes" id="UP000011116">
    <property type="component" value="Chromosome 2H"/>
</dbReference>
<dbReference type="InterPro" id="IPR039537">
    <property type="entry name" value="Retrotran_Ty1/copia-like"/>
</dbReference>